<proteinExistence type="predicted"/>
<accession>S4GJL8</accession>
<sequence>MGAKWRIDLHERLKHNSRMHFDSLSLLKVESTVCFQRKRSTLTSCALNPRASTSSLKQPNCTQKSREPSLKPPHIKPFNDSPR</sequence>
<gene>
    <name evidence="2" type="ORF">HMPREF1581_01464</name>
</gene>
<evidence type="ECO:0000313" key="2">
    <source>
        <dbReference type="EMBL" id="EPI45312.1"/>
    </source>
</evidence>
<comment type="caution">
    <text evidence="2">The sequence shown here is derived from an EMBL/GenBank/DDBJ whole genome shotgun (WGS) entry which is preliminary data.</text>
</comment>
<dbReference type="AlphaFoldDB" id="S4GJL8"/>
<dbReference type="HOGENOM" id="CLU_2537729_0_0_11"/>
<reference evidence="2 3" key="1">
    <citation type="submission" date="2013-06" db="EMBL/GenBank/DDBJ databases">
        <authorList>
            <person name="Weinstock G."/>
            <person name="Sodergren E."/>
            <person name="Lobos E.A."/>
            <person name="Fulton L."/>
            <person name="Fulton R."/>
            <person name="Courtney L."/>
            <person name="Fronick C."/>
            <person name="O'Laughlin M."/>
            <person name="Godfrey J."/>
            <person name="Wilson R.M."/>
            <person name="Miner T."/>
            <person name="Farmer C."/>
            <person name="Delehaunty K."/>
            <person name="Cordes M."/>
            <person name="Minx P."/>
            <person name="Tomlinson C."/>
            <person name="Chen J."/>
            <person name="Wollam A."/>
            <person name="Pepin K.H."/>
            <person name="Bhonagiri V."/>
            <person name="Zhang X."/>
            <person name="Warren W."/>
            <person name="Mitreva M."/>
            <person name="Mardis E.R."/>
            <person name="Wilson R.K."/>
        </authorList>
    </citation>
    <scope>NUCLEOTIDE SEQUENCE [LARGE SCALE GENOMIC DNA]</scope>
    <source>
        <strain evidence="2 3">JCP8108</strain>
    </source>
</reference>
<dbReference type="Proteomes" id="UP000014521">
    <property type="component" value="Unassembled WGS sequence"/>
</dbReference>
<feature type="compositionally biased region" description="Polar residues" evidence="1">
    <location>
        <begin position="47"/>
        <end position="63"/>
    </location>
</feature>
<feature type="region of interest" description="Disordered" evidence="1">
    <location>
        <begin position="47"/>
        <end position="83"/>
    </location>
</feature>
<protein>
    <submittedName>
        <fullName evidence="2">Uncharacterized protein</fullName>
    </submittedName>
</protein>
<evidence type="ECO:0000256" key="1">
    <source>
        <dbReference type="SAM" id="MobiDB-lite"/>
    </source>
</evidence>
<name>S4GJL8_GARVA</name>
<dbReference type="EMBL" id="ATJJ01000147">
    <property type="protein sequence ID" value="EPI45312.1"/>
    <property type="molecule type" value="Genomic_DNA"/>
</dbReference>
<organism evidence="2 3">
    <name type="scientific">Gardnerella vaginalis JCP8108</name>
    <dbReference type="NCBI Taxonomy" id="1261066"/>
    <lineage>
        <taxon>Bacteria</taxon>
        <taxon>Bacillati</taxon>
        <taxon>Actinomycetota</taxon>
        <taxon>Actinomycetes</taxon>
        <taxon>Bifidobacteriales</taxon>
        <taxon>Bifidobacteriaceae</taxon>
        <taxon>Gardnerella</taxon>
    </lineage>
</organism>
<evidence type="ECO:0000313" key="3">
    <source>
        <dbReference type="Proteomes" id="UP000014521"/>
    </source>
</evidence>